<keyword evidence="1" id="KW-0805">Transcription regulation</keyword>
<accession>A0ABN1BF02</accession>
<dbReference type="InterPro" id="IPR011663">
    <property type="entry name" value="UTRA"/>
</dbReference>
<organism evidence="6 7">
    <name type="scientific">Streptomyces olivaceiscleroticus</name>
    <dbReference type="NCBI Taxonomy" id="68245"/>
    <lineage>
        <taxon>Bacteria</taxon>
        <taxon>Bacillati</taxon>
        <taxon>Actinomycetota</taxon>
        <taxon>Actinomycetes</taxon>
        <taxon>Kitasatosporales</taxon>
        <taxon>Streptomycetaceae</taxon>
        <taxon>Streptomyces</taxon>
    </lineage>
</organism>
<dbReference type="SUPFAM" id="SSF46785">
    <property type="entry name" value="Winged helix' DNA-binding domain"/>
    <property type="match status" value="1"/>
</dbReference>
<evidence type="ECO:0000313" key="7">
    <source>
        <dbReference type="Proteomes" id="UP001500909"/>
    </source>
</evidence>
<name>A0ABN1BF02_9ACTN</name>
<feature type="compositionally biased region" description="Basic and acidic residues" evidence="4">
    <location>
        <begin position="77"/>
        <end position="87"/>
    </location>
</feature>
<dbReference type="Gene3D" id="3.40.1410.10">
    <property type="entry name" value="Chorismate lyase-like"/>
    <property type="match status" value="1"/>
</dbReference>
<dbReference type="Pfam" id="PF07702">
    <property type="entry name" value="UTRA"/>
    <property type="match status" value="1"/>
</dbReference>
<feature type="region of interest" description="Disordered" evidence="4">
    <location>
        <begin position="62"/>
        <end position="92"/>
    </location>
</feature>
<evidence type="ECO:0000256" key="2">
    <source>
        <dbReference type="ARBA" id="ARBA00023125"/>
    </source>
</evidence>
<dbReference type="PANTHER" id="PTHR44846">
    <property type="entry name" value="MANNOSYL-D-GLYCERATE TRANSPORT/METABOLISM SYSTEM REPRESSOR MNGR-RELATED"/>
    <property type="match status" value="1"/>
</dbReference>
<dbReference type="SMART" id="SM00866">
    <property type="entry name" value="UTRA"/>
    <property type="match status" value="1"/>
</dbReference>
<reference evidence="6 7" key="1">
    <citation type="journal article" date="2019" name="Int. J. Syst. Evol. Microbiol.">
        <title>The Global Catalogue of Microorganisms (GCM) 10K type strain sequencing project: providing services to taxonomists for standard genome sequencing and annotation.</title>
        <authorList>
            <consortium name="The Broad Institute Genomics Platform"/>
            <consortium name="The Broad Institute Genome Sequencing Center for Infectious Disease"/>
            <person name="Wu L."/>
            <person name="Ma J."/>
        </authorList>
    </citation>
    <scope>NUCLEOTIDE SEQUENCE [LARGE SCALE GENOMIC DNA]</scope>
    <source>
        <strain evidence="6 7">JCM 4805</strain>
    </source>
</reference>
<dbReference type="PROSITE" id="PS50949">
    <property type="entry name" value="HTH_GNTR"/>
    <property type="match status" value="1"/>
</dbReference>
<dbReference type="PRINTS" id="PR00035">
    <property type="entry name" value="HTHGNTR"/>
</dbReference>
<evidence type="ECO:0000256" key="1">
    <source>
        <dbReference type="ARBA" id="ARBA00023015"/>
    </source>
</evidence>
<dbReference type="Gene3D" id="1.10.10.10">
    <property type="entry name" value="Winged helix-like DNA-binding domain superfamily/Winged helix DNA-binding domain"/>
    <property type="match status" value="1"/>
</dbReference>
<feature type="domain" description="HTH gntR-type" evidence="5">
    <location>
        <begin position="2"/>
        <end position="70"/>
    </location>
</feature>
<sequence length="253" mass="27686">MAKRYEQIAAEIREKIQDGSLTAGARLPAETSLAESYRAGMPTVRQALGVLQAEGLIEKQHGRGSFVRGPGPQIEYSNDRRSSEHADPGPNVDVTVTCCEMKATSELAARLEVTPGTRLLEFSHRGQRREDEKPCSLVRSYLLYDMVAGTPWVPVDSVSERSPWGDVYETWLTNAGIELDYVTERVGARPPTADEVGMLGLHPGVSVLAVQRTSVDTHGRIVEVADLLFSGDRIAAVYTTPVMATGVTFRRVM</sequence>
<dbReference type="SUPFAM" id="SSF64288">
    <property type="entry name" value="Chorismate lyase-like"/>
    <property type="match status" value="1"/>
</dbReference>
<dbReference type="RefSeq" id="WP_346099743.1">
    <property type="nucleotide sequence ID" value="NZ_BAAABY010000057.1"/>
</dbReference>
<dbReference type="InterPro" id="IPR000524">
    <property type="entry name" value="Tscrpt_reg_HTH_GntR"/>
</dbReference>
<dbReference type="EMBL" id="BAAABY010000057">
    <property type="protein sequence ID" value="GAA0496406.1"/>
    <property type="molecule type" value="Genomic_DNA"/>
</dbReference>
<dbReference type="InterPro" id="IPR036390">
    <property type="entry name" value="WH_DNA-bd_sf"/>
</dbReference>
<dbReference type="Proteomes" id="UP001500909">
    <property type="component" value="Unassembled WGS sequence"/>
</dbReference>
<evidence type="ECO:0000259" key="5">
    <source>
        <dbReference type="PROSITE" id="PS50949"/>
    </source>
</evidence>
<dbReference type="Pfam" id="PF00392">
    <property type="entry name" value="GntR"/>
    <property type="match status" value="1"/>
</dbReference>
<gene>
    <name evidence="6" type="ORF">GCM10010361_72330</name>
</gene>
<protein>
    <submittedName>
        <fullName evidence="6">GntR family transcriptional regulator</fullName>
    </submittedName>
</protein>
<comment type="caution">
    <text evidence="6">The sequence shown here is derived from an EMBL/GenBank/DDBJ whole genome shotgun (WGS) entry which is preliminary data.</text>
</comment>
<evidence type="ECO:0000256" key="4">
    <source>
        <dbReference type="SAM" id="MobiDB-lite"/>
    </source>
</evidence>
<keyword evidence="7" id="KW-1185">Reference proteome</keyword>
<dbReference type="SMART" id="SM00345">
    <property type="entry name" value="HTH_GNTR"/>
    <property type="match status" value="1"/>
</dbReference>
<dbReference type="InterPro" id="IPR036388">
    <property type="entry name" value="WH-like_DNA-bd_sf"/>
</dbReference>
<dbReference type="InterPro" id="IPR050679">
    <property type="entry name" value="Bact_HTH_transcr_reg"/>
</dbReference>
<evidence type="ECO:0000256" key="3">
    <source>
        <dbReference type="ARBA" id="ARBA00023163"/>
    </source>
</evidence>
<keyword evidence="3" id="KW-0804">Transcription</keyword>
<dbReference type="InterPro" id="IPR028978">
    <property type="entry name" value="Chorismate_lyase_/UTRA_dom_sf"/>
</dbReference>
<evidence type="ECO:0000313" key="6">
    <source>
        <dbReference type="EMBL" id="GAA0496406.1"/>
    </source>
</evidence>
<proteinExistence type="predicted"/>
<keyword evidence="2" id="KW-0238">DNA-binding</keyword>
<dbReference type="PANTHER" id="PTHR44846:SF17">
    <property type="entry name" value="GNTR-FAMILY TRANSCRIPTIONAL REGULATOR"/>
    <property type="match status" value="1"/>
</dbReference>
<dbReference type="CDD" id="cd07377">
    <property type="entry name" value="WHTH_GntR"/>
    <property type="match status" value="1"/>
</dbReference>